<reference evidence="5 6" key="1">
    <citation type="journal article" date="2014" name="World J. Microbiol. Biotechnol.">
        <title>Biodiversity and physiological characteristics of Antarctic and Arctic lichens-associated bacteria.</title>
        <authorList>
            <person name="Lee Y.M."/>
            <person name="Kim E.H."/>
            <person name="Lee H.K."/>
            <person name="Hong S.G."/>
        </authorList>
    </citation>
    <scope>NUCLEOTIDE SEQUENCE [LARGE SCALE GENOMIC DNA]</scope>
    <source>
        <strain evidence="5 6">PAMC 26569</strain>
        <plasmid evidence="5">unnamed4</plasmid>
    </source>
</reference>
<dbReference type="Proteomes" id="UP000500767">
    <property type="component" value="Plasmid unnamed4"/>
</dbReference>
<dbReference type="KEGG" id="lck:HN018_26295"/>
<protein>
    <submittedName>
        <fullName evidence="5">AraC family transcriptional regulator</fullName>
    </submittedName>
</protein>
<geneLocation type="plasmid" evidence="5 6">
    <name>unnamed4</name>
</geneLocation>
<dbReference type="InterPro" id="IPR018062">
    <property type="entry name" value="HTH_AraC-typ_CS"/>
</dbReference>
<dbReference type="RefSeq" id="WP_171836900.1">
    <property type="nucleotide sequence ID" value="NZ_CP053711.1"/>
</dbReference>
<organism evidence="5 6">
    <name type="scientific">Lichenicola cladoniae</name>
    <dbReference type="NCBI Taxonomy" id="1484109"/>
    <lineage>
        <taxon>Bacteria</taxon>
        <taxon>Pseudomonadati</taxon>
        <taxon>Pseudomonadota</taxon>
        <taxon>Alphaproteobacteria</taxon>
        <taxon>Acetobacterales</taxon>
        <taxon>Acetobacteraceae</taxon>
        <taxon>Lichenicola</taxon>
    </lineage>
</organism>
<dbReference type="EMBL" id="CP053711">
    <property type="protein sequence ID" value="QKE93659.1"/>
    <property type="molecule type" value="Genomic_DNA"/>
</dbReference>
<evidence type="ECO:0000256" key="1">
    <source>
        <dbReference type="ARBA" id="ARBA00023015"/>
    </source>
</evidence>
<dbReference type="InterPro" id="IPR009057">
    <property type="entry name" value="Homeodomain-like_sf"/>
</dbReference>
<sequence>MGRPDLTEAFLEVISLVRARATLWGTIQAAGRWGVSFPRRHDLLFFRVDYGSCQFVRAGSGAVGLKTGDILLVGTSASFRLTSDPEAQAQAVDSWKLVAATGSREMRLGQGDEAPVLLRGGRLVFDATMERLLVDFLPSFVHVTPPAPSWERVRALLAMNEAAAATDGVQSRFVVPRLMELLLAELQCGEAVVAKLGRGGIRPALTDSMATKALAALHGDIARKWTTAELARLCGKSRSGFSARFSQTVGIGPMAYIQHWRMAVAKDQLRTGRRSVTEIAYLVGFQSSSAFITAFTRENGCSPTRWKRRATDLDQDD</sequence>
<dbReference type="PANTHER" id="PTHR46796:SF7">
    <property type="entry name" value="ARAC FAMILY TRANSCRIPTIONAL REGULATOR"/>
    <property type="match status" value="1"/>
</dbReference>
<dbReference type="InterPro" id="IPR050204">
    <property type="entry name" value="AraC_XylS_family_regulators"/>
</dbReference>
<keyword evidence="1" id="KW-0805">Transcription regulation</keyword>
<dbReference type="PROSITE" id="PS00041">
    <property type="entry name" value="HTH_ARAC_FAMILY_1"/>
    <property type="match status" value="1"/>
</dbReference>
<feature type="domain" description="HTH araC/xylS-type" evidence="4">
    <location>
        <begin position="211"/>
        <end position="309"/>
    </location>
</feature>
<evidence type="ECO:0000313" key="5">
    <source>
        <dbReference type="EMBL" id="QKE93659.1"/>
    </source>
</evidence>
<dbReference type="Gene3D" id="1.10.10.60">
    <property type="entry name" value="Homeodomain-like"/>
    <property type="match status" value="2"/>
</dbReference>
<accession>A0A6M8HYN4</accession>
<dbReference type="GO" id="GO:0043565">
    <property type="term" value="F:sequence-specific DNA binding"/>
    <property type="evidence" value="ECO:0007669"/>
    <property type="project" value="InterPro"/>
</dbReference>
<evidence type="ECO:0000313" key="6">
    <source>
        <dbReference type="Proteomes" id="UP000500767"/>
    </source>
</evidence>
<dbReference type="Pfam" id="PF12852">
    <property type="entry name" value="Cupin_6"/>
    <property type="match status" value="1"/>
</dbReference>
<keyword evidence="5" id="KW-0614">Plasmid</keyword>
<keyword evidence="6" id="KW-1185">Reference proteome</keyword>
<dbReference type="Pfam" id="PF12833">
    <property type="entry name" value="HTH_18"/>
    <property type="match status" value="1"/>
</dbReference>
<dbReference type="PROSITE" id="PS01124">
    <property type="entry name" value="HTH_ARAC_FAMILY_2"/>
    <property type="match status" value="1"/>
</dbReference>
<name>A0A6M8HYN4_9PROT</name>
<evidence type="ECO:0000256" key="2">
    <source>
        <dbReference type="ARBA" id="ARBA00023125"/>
    </source>
</evidence>
<gene>
    <name evidence="5" type="ORF">HN018_26295</name>
</gene>
<keyword evidence="2" id="KW-0238">DNA-binding</keyword>
<dbReference type="AlphaFoldDB" id="A0A6M8HYN4"/>
<dbReference type="InterPro" id="IPR018060">
    <property type="entry name" value="HTH_AraC"/>
</dbReference>
<dbReference type="PANTHER" id="PTHR46796">
    <property type="entry name" value="HTH-TYPE TRANSCRIPTIONAL ACTIVATOR RHAS-RELATED"/>
    <property type="match status" value="1"/>
</dbReference>
<dbReference type="InterPro" id="IPR032783">
    <property type="entry name" value="AraC_lig"/>
</dbReference>
<dbReference type="SMART" id="SM00342">
    <property type="entry name" value="HTH_ARAC"/>
    <property type="match status" value="1"/>
</dbReference>
<evidence type="ECO:0000256" key="3">
    <source>
        <dbReference type="ARBA" id="ARBA00023163"/>
    </source>
</evidence>
<keyword evidence="3" id="KW-0804">Transcription</keyword>
<evidence type="ECO:0000259" key="4">
    <source>
        <dbReference type="PROSITE" id="PS01124"/>
    </source>
</evidence>
<proteinExistence type="predicted"/>
<dbReference type="SUPFAM" id="SSF46689">
    <property type="entry name" value="Homeodomain-like"/>
    <property type="match status" value="2"/>
</dbReference>
<dbReference type="GO" id="GO:0003700">
    <property type="term" value="F:DNA-binding transcription factor activity"/>
    <property type="evidence" value="ECO:0007669"/>
    <property type="project" value="InterPro"/>
</dbReference>